<keyword evidence="3" id="KW-1185">Reference proteome</keyword>
<proteinExistence type="predicted"/>
<dbReference type="InterPro" id="IPR032809">
    <property type="entry name" value="Put_HupE_UreJ"/>
</dbReference>
<evidence type="ECO:0000313" key="3">
    <source>
        <dbReference type="Proteomes" id="UP000648663"/>
    </source>
</evidence>
<dbReference type="Pfam" id="PF13795">
    <property type="entry name" value="HupE_UreJ_2"/>
    <property type="match status" value="1"/>
</dbReference>
<reference evidence="3" key="1">
    <citation type="journal article" date="2019" name="Int. J. Syst. Evol. Microbiol.">
        <title>The Global Catalogue of Microorganisms (GCM) 10K type strain sequencing project: providing services to taxonomists for standard genome sequencing and annotation.</title>
        <authorList>
            <consortium name="The Broad Institute Genomics Platform"/>
            <consortium name="The Broad Institute Genome Sequencing Center for Infectious Disease"/>
            <person name="Wu L."/>
            <person name="Ma J."/>
        </authorList>
    </citation>
    <scope>NUCLEOTIDE SEQUENCE [LARGE SCALE GENOMIC DNA]</scope>
    <source>
        <strain evidence="3">CGMCC 4.5581</strain>
    </source>
</reference>
<accession>A0ABQ2FVM9</accession>
<feature type="transmembrane region" description="Helical" evidence="1">
    <location>
        <begin position="322"/>
        <end position="345"/>
    </location>
</feature>
<feature type="transmembrane region" description="Helical" evidence="1">
    <location>
        <begin position="351"/>
        <end position="369"/>
    </location>
</feature>
<name>A0ABQ2FVM9_9ACTN</name>
<evidence type="ECO:0000313" key="2">
    <source>
        <dbReference type="EMBL" id="GGL58390.1"/>
    </source>
</evidence>
<dbReference type="EMBL" id="BMMI01000002">
    <property type="protein sequence ID" value="GGL58390.1"/>
    <property type="molecule type" value="Genomic_DNA"/>
</dbReference>
<gene>
    <name evidence="2" type="ORF">GCM10011589_13040</name>
</gene>
<keyword evidence="1" id="KW-0472">Membrane</keyword>
<evidence type="ECO:0000256" key="1">
    <source>
        <dbReference type="SAM" id="Phobius"/>
    </source>
</evidence>
<sequence length="522" mass="53079">MAVVEVSAVEVLAVALSVVPQAASGRARVRARAATAVRIVTGSPVGRGRRATTGGVGTTLDRPVLRPGFAACAVPESALGGAQCELGVRTAGPVTVGAMTTHRIRALVATALTGVVAAGLTLSTAGTAQAHSLTSSTLDVRVGAESVEATISVAAATLDAVVDDPTSDAQVVGYLAEHLSVTGEDGDAWAETWSSVTREAVESIDSYRVEVVLDPGGADPSSFTLAYDGVIEADGSHEAVVVLTDAAGDISTAGVLTATDDTLIVGDTVGTGLLDMVGHGLHHVLAGADHLLFLLTLLLVAPVAAVAGRWQRRDGVRPTLRAVLAVVTAFTVGHSLTLLASALGWVTAPSAPVEVLIAVSVGVAAVHALRPLARRGEVLVAGGFGLVHGLAFAGILTDLGLSGATSVPALLAFNVGVELAQLLTVALVFPSLYLLSRTRWYPQVRTTGALIALVAATTWALDRLGRLADPLAGVEEVLVAHPWWVVAGLAALALVCRAADRPVTGAVVDQGRHRVPALDGRR</sequence>
<feature type="transmembrane region" description="Helical" evidence="1">
    <location>
        <begin position="409"/>
        <end position="432"/>
    </location>
</feature>
<dbReference type="Proteomes" id="UP000648663">
    <property type="component" value="Unassembled WGS sequence"/>
</dbReference>
<protein>
    <recommendedName>
        <fullName evidence="4">HupE/UreJ family protein</fullName>
    </recommendedName>
</protein>
<keyword evidence="1" id="KW-0812">Transmembrane</keyword>
<feature type="transmembrane region" description="Helical" evidence="1">
    <location>
        <begin position="481"/>
        <end position="499"/>
    </location>
</feature>
<comment type="caution">
    <text evidence="2">The sequence shown here is derived from an EMBL/GenBank/DDBJ whole genome shotgun (WGS) entry which is preliminary data.</text>
</comment>
<evidence type="ECO:0008006" key="4">
    <source>
        <dbReference type="Google" id="ProtNLM"/>
    </source>
</evidence>
<organism evidence="2 3">
    <name type="scientific">Modestobacter marinus</name>
    <dbReference type="NCBI Taxonomy" id="477641"/>
    <lineage>
        <taxon>Bacteria</taxon>
        <taxon>Bacillati</taxon>
        <taxon>Actinomycetota</taxon>
        <taxon>Actinomycetes</taxon>
        <taxon>Geodermatophilales</taxon>
        <taxon>Geodermatophilaceae</taxon>
        <taxon>Modestobacter</taxon>
    </lineage>
</organism>
<feature type="transmembrane region" description="Helical" evidence="1">
    <location>
        <begin position="378"/>
        <end position="397"/>
    </location>
</feature>
<feature type="transmembrane region" description="Helical" evidence="1">
    <location>
        <begin position="444"/>
        <end position="461"/>
    </location>
</feature>
<feature type="transmembrane region" description="Helical" evidence="1">
    <location>
        <begin position="291"/>
        <end position="310"/>
    </location>
</feature>
<keyword evidence="1" id="KW-1133">Transmembrane helix</keyword>